<feature type="domain" description="HTH lysR-type" evidence="5">
    <location>
        <begin position="12"/>
        <end position="67"/>
    </location>
</feature>
<organism evidence="6 7">
    <name type="scientific">Parazoarcus communis</name>
    <dbReference type="NCBI Taxonomy" id="41977"/>
    <lineage>
        <taxon>Bacteria</taxon>
        <taxon>Pseudomonadati</taxon>
        <taxon>Pseudomonadota</taxon>
        <taxon>Betaproteobacteria</taxon>
        <taxon>Rhodocyclales</taxon>
        <taxon>Zoogloeaceae</taxon>
        <taxon>Parazoarcus</taxon>
    </lineage>
</organism>
<proteinExistence type="inferred from homology"/>
<dbReference type="SUPFAM" id="SSF53850">
    <property type="entry name" value="Periplasmic binding protein-like II"/>
    <property type="match status" value="1"/>
</dbReference>
<dbReference type="InterPro" id="IPR005119">
    <property type="entry name" value="LysR_subst-bd"/>
</dbReference>
<dbReference type="SUPFAM" id="SSF46785">
    <property type="entry name" value="Winged helix' DNA-binding domain"/>
    <property type="match status" value="1"/>
</dbReference>
<dbReference type="InterPro" id="IPR058163">
    <property type="entry name" value="LysR-type_TF_proteobact-type"/>
</dbReference>
<accession>A0A2U8GRZ4</accession>
<evidence type="ECO:0000256" key="1">
    <source>
        <dbReference type="ARBA" id="ARBA00009437"/>
    </source>
</evidence>
<dbReference type="KEGG" id="acom:CEW83_14890"/>
<evidence type="ECO:0000256" key="4">
    <source>
        <dbReference type="ARBA" id="ARBA00023163"/>
    </source>
</evidence>
<evidence type="ECO:0000256" key="2">
    <source>
        <dbReference type="ARBA" id="ARBA00023015"/>
    </source>
</evidence>
<dbReference type="GO" id="GO:0003700">
    <property type="term" value="F:DNA-binding transcription factor activity"/>
    <property type="evidence" value="ECO:0007669"/>
    <property type="project" value="InterPro"/>
</dbReference>
<sequence length="310" mass="33779">MKPDLQIDPALLPALATFECVARHANFTRAAAEMGFSPSALSQSIRALEKRLGVRLLARTTRRVSLTEEGACILDGVRRGLAELGGALSALADARGQPSGRVRIALSRIAYADLFSPHVVDFSARYPGIGLEFYLDDGLTDIVAGRFDVGVRLGNSIEADMVAVPLSRPSRMVIVGTRDYFARNPAPRSPEDLAAHDCVRFRFTTSGRLARWDLQRDGRLFELEVSGRFIVNDFVAELDLARRGLALAQVVESTAADDIRAGRLVTALDEYAPTLGAAHLYFPGTTHMPARLRVFIDYFQAAHAARRAAA</sequence>
<dbReference type="AlphaFoldDB" id="A0A2U8GRZ4"/>
<dbReference type="Gene3D" id="1.10.10.10">
    <property type="entry name" value="Winged helix-like DNA-binding domain superfamily/Winged helix DNA-binding domain"/>
    <property type="match status" value="1"/>
</dbReference>
<gene>
    <name evidence="6" type="ORF">CEW83_14890</name>
</gene>
<keyword evidence="4" id="KW-0804">Transcription</keyword>
<dbReference type="InterPro" id="IPR036388">
    <property type="entry name" value="WH-like_DNA-bd_sf"/>
</dbReference>
<dbReference type="PROSITE" id="PS50931">
    <property type="entry name" value="HTH_LYSR"/>
    <property type="match status" value="1"/>
</dbReference>
<evidence type="ECO:0000259" key="5">
    <source>
        <dbReference type="PROSITE" id="PS50931"/>
    </source>
</evidence>
<keyword evidence="2" id="KW-0805">Transcription regulation</keyword>
<evidence type="ECO:0000313" key="6">
    <source>
        <dbReference type="EMBL" id="AWI76341.1"/>
    </source>
</evidence>
<dbReference type="RefSeq" id="WP_108950041.1">
    <property type="nucleotide sequence ID" value="NZ_CP022187.1"/>
</dbReference>
<evidence type="ECO:0000313" key="7">
    <source>
        <dbReference type="Proteomes" id="UP000244930"/>
    </source>
</evidence>
<dbReference type="EMBL" id="CP022187">
    <property type="protein sequence ID" value="AWI76341.1"/>
    <property type="molecule type" value="Genomic_DNA"/>
</dbReference>
<dbReference type="PRINTS" id="PR00039">
    <property type="entry name" value="HTHLYSR"/>
</dbReference>
<dbReference type="PANTHER" id="PTHR30537:SF1">
    <property type="entry name" value="HTH-TYPE TRANSCRIPTIONAL REGULATOR PGRR"/>
    <property type="match status" value="1"/>
</dbReference>
<dbReference type="Proteomes" id="UP000244930">
    <property type="component" value="Chromosome"/>
</dbReference>
<dbReference type="InterPro" id="IPR000847">
    <property type="entry name" value="LysR_HTH_N"/>
</dbReference>
<dbReference type="GO" id="GO:0006351">
    <property type="term" value="P:DNA-templated transcription"/>
    <property type="evidence" value="ECO:0007669"/>
    <property type="project" value="TreeGrafter"/>
</dbReference>
<protein>
    <submittedName>
        <fullName evidence="6">LysR family transcriptional regulator</fullName>
    </submittedName>
</protein>
<dbReference type="FunFam" id="1.10.10.10:FF:000001">
    <property type="entry name" value="LysR family transcriptional regulator"/>
    <property type="match status" value="1"/>
</dbReference>
<evidence type="ECO:0000256" key="3">
    <source>
        <dbReference type="ARBA" id="ARBA00023125"/>
    </source>
</evidence>
<reference evidence="6 7" key="1">
    <citation type="submission" date="2017-06" db="EMBL/GenBank/DDBJ databases">
        <title>Azoarcus.</title>
        <authorList>
            <person name="Woo J.-H."/>
            <person name="Kim H.-S."/>
        </authorList>
    </citation>
    <scope>NUCLEOTIDE SEQUENCE [LARGE SCALE GENOMIC DNA]</scope>
    <source>
        <strain evidence="6 7">TSPY31</strain>
    </source>
</reference>
<dbReference type="Gene3D" id="3.40.190.290">
    <property type="match status" value="1"/>
</dbReference>
<dbReference type="Pfam" id="PF00126">
    <property type="entry name" value="HTH_1"/>
    <property type="match status" value="1"/>
</dbReference>
<dbReference type="PANTHER" id="PTHR30537">
    <property type="entry name" value="HTH-TYPE TRANSCRIPTIONAL REGULATOR"/>
    <property type="match status" value="1"/>
</dbReference>
<keyword evidence="7" id="KW-1185">Reference proteome</keyword>
<dbReference type="Pfam" id="PF03466">
    <property type="entry name" value="LysR_substrate"/>
    <property type="match status" value="1"/>
</dbReference>
<dbReference type="GO" id="GO:0043565">
    <property type="term" value="F:sequence-specific DNA binding"/>
    <property type="evidence" value="ECO:0007669"/>
    <property type="project" value="TreeGrafter"/>
</dbReference>
<name>A0A2U8GRZ4_9RHOO</name>
<keyword evidence="3" id="KW-0238">DNA-binding</keyword>
<dbReference type="InterPro" id="IPR036390">
    <property type="entry name" value="WH_DNA-bd_sf"/>
</dbReference>
<comment type="similarity">
    <text evidence="1">Belongs to the LysR transcriptional regulatory family.</text>
</comment>